<name>A0A5B6WVF7_9ROSI</name>
<proteinExistence type="predicted"/>
<protein>
    <submittedName>
        <fullName evidence="1">Retrovirus-related Pol polyprotein LINE-1</fullName>
    </submittedName>
</protein>
<gene>
    <name evidence="1" type="ORF">EPI10_007382</name>
</gene>
<dbReference type="OrthoDB" id="1001947at2759"/>
<accession>A0A5B6WVF7</accession>
<keyword evidence="2" id="KW-1185">Reference proteome</keyword>
<dbReference type="PANTHER" id="PTHR33116">
    <property type="entry name" value="REVERSE TRANSCRIPTASE ZINC-BINDING DOMAIN-CONTAINING PROTEIN-RELATED-RELATED"/>
    <property type="match status" value="1"/>
</dbReference>
<sequence length="248" mass="28372">MPALPLSLRPMYELAWSSNSAILEGKWSPICLSRSGPPISHLFFADDLVIFSKADAKHCKLIKAVLDSFCDFFGHKINSRKTNIFFSKGVDEMVADSISFWFGFQKVQNLGCYLGVPLFHKRVTNSTMHFVVEKVRGKLQSWEAKGLFIAVTDKEALWVWVIRAKYRMEGILLNSIRRDRSSFLWKSLTKIWSLLRENLCWSVGNGCQIRCWEDVWIPSVGQLIKFIPATVNFDSGYCLKDMVNEDGS</sequence>
<dbReference type="Proteomes" id="UP000325315">
    <property type="component" value="Unassembled WGS sequence"/>
</dbReference>
<reference evidence="2" key="1">
    <citation type="journal article" date="2019" name="Plant Biotechnol. J.">
        <title>Genome sequencing of the Australian wild diploid species Gossypium australe highlights disease resistance and delayed gland morphogenesis.</title>
        <authorList>
            <person name="Cai Y."/>
            <person name="Cai X."/>
            <person name="Wang Q."/>
            <person name="Wang P."/>
            <person name="Zhang Y."/>
            <person name="Cai C."/>
            <person name="Xu Y."/>
            <person name="Wang K."/>
            <person name="Zhou Z."/>
            <person name="Wang C."/>
            <person name="Geng S."/>
            <person name="Li B."/>
            <person name="Dong Q."/>
            <person name="Hou Y."/>
            <person name="Wang H."/>
            <person name="Ai P."/>
            <person name="Liu Z."/>
            <person name="Yi F."/>
            <person name="Sun M."/>
            <person name="An G."/>
            <person name="Cheng J."/>
            <person name="Zhang Y."/>
            <person name="Shi Q."/>
            <person name="Xie Y."/>
            <person name="Shi X."/>
            <person name="Chang Y."/>
            <person name="Huang F."/>
            <person name="Chen Y."/>
            <person name="Hong S."/>
            <person name="Mi L."/>
            <person name="Sun Q."/>
            <person name="Zhang L."/>
            <person name="Zhou B."/>
            <person name="Peng R."/>
            <person name="Zhang X."/>
            <person name="Liu F."/>
        </authorList>
    </citation>
    <scope>NUCLEOTIDE SEQUENCE [LARGE SCALE GENOMIC DNA]</scope>
    <source>
        <strain evidence="2">cv. PA1801</strain>
    </source>
</reference>
<evidence type="ECO:0000313" key="2">
    <source>
        <dbReference type="Proteomes" id="UP000325315"/>
    </source>
</evidence>
<comment type="caution">
    <text evidence="1">The sequence shown here is derived from an EMBL/GenBank/DDBJ whole genome shotgun (WGS) entry which is preliminary data.</text>
</comment>
<evidence type="ECO:0000313" key="1">
    <source>
        <dbReference type="EMBL" id="KAA3485398.1"/>
    </source>
</evidence>
<organism evidence="1 2">
    <name type="scientific">Gossypium australe</name>
    <dbReference type="NCBI Taxonomy" id="47621"/>
    <lineage>
        <taxon>Eukaryota</taxon>
        <taxon>Viridiplantae</taxon>
        <taxon>Streptophyta</taxon>
        <taxon>Embryophyta</taxon>
        <taxon>Tracheophyta</taxon>
        <taxon>Spermatophyta</taxon>
        <taxon>Magnoliopsida</taxon>
        <taxon>eudicotyledons</taxon>
        <taxon>Gunneridae</taxon>
        <taxon>Pentapetalae</taxon>
        <taxon>rosids</taxon>
        <taxon>malvids</taxon>
        <taxon>Malvales</taxon>
        <taxon>Malvaceae</taxon>
        <taxon>Malvoideae</taxon>
        <taxon>Gossypium</taxon>
    </lineage>
</organism>
<dbReference type="PANTHER" id="PTHR33116:SF86">
    <property type="entry name" value="REVERSE TRANSCRIPTASE DOMAIN-CONTAINING PROTEIN"/>
    <property type="match status" value="1"/>
</dbReference>
<dbReference type="EMBL" id="SMMG02000002">
    <property type="protein sequence ID" value="KAA3485398.1"/>
    <property type="molecule type" value="Genomic_DNA"/>
</dbReference>
<dbReference type="AlphaFoldDB" id="A0A5B6WVF7"/>